<name>A0ABM4CV88_HYDVU</name>
<evidence type="ECO:0000313" key="3">
    <source>
        <dbReference type="Proteomes" id="UP001652625"/>
    </source>
</evidence>
<evidence type="ECO:0000313" key="4">
    <source>
        <dbReference type="RefSeq" id="XP_065665852.1"/>
    </source>
</evidence>
<keyword evidence="2" id="KW-0812">Transmembrane</keyword>
<dbReference type="RefSeq" id="XP_065665852.1">
    <property type="nucleotide sequence ID" value="XM_065809780.1"/>
</dbReference>
<evidence type="ECO:0000256" key="2">
    <source>
        <dbReference type="SAM" id="Phobius"/>
    </source>
</evidence>
<keyword evidence="2" id="KW-0472">Membrane</keyword>
<organism evidence="3 4">
    <name type="scientific">Hydra vulgaris</name>
    <name type="common">Hydra</name>
    <name type="synonym">Hydra attenuata</name>
    <dbReference type="NCBI Taxonomy" id="6087"/>
    <lineage>
        <taxon>Eukaryota</taxon>
        <taxon>Metazoa</taxon>
        <taxon>Cnidaria</taxon>
        <taxon>Hydrozoa</taxon>
        <taxon>Hydroidolina</taxon>
        <taxon>Anthoathecata</taxon>
        <taxon>Aplanulata</taxon>
        <taxon>Hydridae</taxon>
        <taxon>Hydra</taxon>
    </lineage>
</organism>
<sequence length="159" mass="18174">MFQGSSYPLVIFEASQTNSSTKSISLKKNMGKIVFSVTLFCILSLYNVFGYREMTKRFFCKPGECGPGQCCKKYFLPPASVCMSYIPEGERCMFGDAVNLGCGCAPGLECMFKKFFWYCVKPNNEPEPDEEEKEINQLGNEQTNEDDLNDERKYFKQDK</sequence>
<protein>
    <submittedName>
        <fullName evidence="4">Uncharacterized protein LOC100209664 isoform X2</fullName>
    </submittedName>
</protein>
<keyword evidence="2" id="KW-1133">Transmembrane helix</keyword>
<feature type="region of interest" description="Disordered" evidence="1">
    <location>
        <begin position="124"/>
        <end position="159"/>
    </location>
</feature>
<feature type="transmembrane region" description="Helical" evidence="2">
    <location>
        <begin position="33"/>
        <end position="51"/>
    </location>
</feature>
<keyword evidence="3" id="KW-1185">Reference proteome</keyword>
<accession>A0ABM4CV88</accession>
<reference evidence="4" key="1">
    <citation type="submission" date="2025-08" db="UniProtKB">
        <authorList>
            <consortium name="RefSeq"/>
        </authorList>
    </citation>
    <scope>IDENTIFICATION</scope>
</reference>
<dbReference type="Proteomes" id="UP001652625">
    <property type="component" value="Chromosome 11"/>
</dbReference>
<proteinExistence type="predicted"/>
<evidence type="ECO:0000256" key="1">
    <source>
        <dbReference type="SAM" id="MobiDB-lite"/>
    </source>
</evidence>
<feature type="compositionally biased region" description="Basic and acidic residues" evidence="1">
    <location>
        <begin position="150"/>
        <end position="159"/>
    </location>
</feature>
<dbReference type="GeneID" id="100209664"/>
<gene>
    <name evidence="4" type="primary">LOC100209664</name>
</gene>